<organism evidence="11 12">
    <name type="scientific">Neosynechococcus sphagnicola sy1</name>
    <dbReference type="NCBI Taxonomy" id="1497020"/>
    <lineage>
        <taxon>Bacteria</taxon>
        <taxon>Bacillati</taxon>
        <taxon>Cyanobacteriota</taxon>
        <taxon>Cyanophyceae</taxon>
        <taxon>Neosynechococcales</taxon>
        <taxon>Neosynechococcaceae</taxon>
        <taxon>Neosynechococcus</taxon>
    </lineage>
</organism>
<evidence type="ECO:0000256" key="6">
    <source>
        <dbReference type="ARBA" id="ARBA00022679"/>
    </source>
</evidence>
<evidence type="ECO:0000256" key="1">
    <source>
        <dbReference type="ARBA" id="ARBA00000439"/>
    </source>
</evidence>
<evidence type="ECO:0000256" key="10">
    <source>
        <dbReference type="RuleBase" id="RU361207"/>
    </source>
</evidence>
<dbReference type="InterPro" id="IPR017853">
    <property type="entry name" value="GH"/>
</dbReference>
<dbReference type="NCBIfam" id="NF011080">
    <property type="entry name" value="PRK14508.1-3"/>
    <property type="match status" value="1"/>
</dbReference>
<dbReference type="GO" id="GO:0005975">
    <property type="term" value="P:carbohydrate metabolic process"/>
    <property type="evidence" value="ECO:0007669"/>
    <property type="project" value="InterPro"/>
</dbReference>
<evidence type="ECO:0000256" key="4">
    <source>
        <dbReference type="ARBA" id="ARBA00020295"/>
    </source>
</evidence>
<evidence type="ECO:0000256" key="9">
    <source>
        <dbReference type="ARBA" id="ARBA00031501"/>
    </source>
</evidence>
<dbReference type="STRING" id="1497020.DO97_08575"/>
<name>A0A098TKQ2_9CYAN</name>
<evidence type="ECO:0000256" key="8">
    <source>
        <dbReference type="ARBA" id="ARBA00031423"/>
    </source>
</evidence>
<dbReference type="Proteomes" id="UP000030170">
    <property type="component" value="Unassembled WGS sequence"/>
</dbReference>
<dbReference type="SUPFAM" id="SSF51445">
    <property type="entry name" value="(Trans)glycosidases"/>
    <property type="match status" value="1"/>
</dbReference>
<dbReference type="InterPro" id="IPR003385">
    <property type="entry name" value="Glyco_hydro_77"/>
</dbReference>
<gene>
    <name evidence="11" type="ORF">DO97_08575</name>
</gene>
<evidence type="ECO:0000256" key="3">
    <source>
        <dbReference type="ARBA" id="ARBA00012560"/>
    </source>
</evidence>
<dbReference type="NCBIfam" id="TIGR00217">
    <property type="entry name" value="malQ"/>
    <property type="match status" value="1"/>
</dbReference>
<dbReference type="OrthoDB" id="9811841at2"/>
<dbReference type="NCBIfam" id="NF011079">
    <property type="entry name" value="PRK14508.1-2"/>
    <property type="match status" value="1"/>
</dbReference>
<dbReference type="PANTHER" id="PTHR32438:SF5">
    <property type="entry name" value="4-ALPHA-GLUCANOTRANSFERASE DPE1, CHLOROPLASTIC_AMYLOPLASTIC"/>
    <property type="match status" value="1"/>
</dbReference>
<keyword evidence="5 10" id="KW-0328">Glycosyltransferase</keyword>
<dbReference type="AlphaFoldDB" id="A0A098TKQ2"/>
<sequence length="505" mass="57312">MPFARASGVLLHPTSLPSRFGIGDLGAAAYAFIDFLHQSQQQLWQVLPLGPTGYGNSPYMCYSAMAGNPLLISPELLAASGLLTAADWQDLPSFSSTSVDFASVGPSKFALLRKACDAFRHQASIDDQHAFRQFCQTKRDWLEDYALFMALKTAHNGASWQTWELEIVQRQPTALEQWRRQLGPEIFLHQYLQFEFFRQWSALKAYANQQGIQIIGDIPIYVAHDSADVWAHPQNFCLDEQGEPAWMAGVPPDYFSDTGQLWGNPVYNWEYLQQSHFQWWIQRFRSMLEYVDIIRIDHFRGFEAFWAIPQGEETAIQGEWVEAPGTELFEVLKQELGTLPILAEDLGIITPEVEALRDRFEFPGMKILQFAFGSGPGNPYLPFNYQRNCVVYTGTHDNDTTVGWFSQLSPYEQTSLQRYLGSISSDGVQWDLIRLALSSIANQAIIPLQDLLGLGTEARMNFPGKAEGNWGWRYQPDALTQALREQLQDLTERFGRAPQPNSQSE</sequence>
<evidence type="ECO:0000256" key="5">
    <source>
        <dbReference type="ARBA" id="ARBA00022676"/>
    </source>
</evidence>
<accession>A0A098TKQ2</accession>
<dbReference type="RefSeq" id="WP_036533697.1">
    <property type="nucleotide sequence ID" value="NZ_JJML01000026.1"/>
</dbReference>
<evidence type="ECO:0000313" key="12">
    <source>
        <dbReference type="Proteomes" id="UP000030170"/>
    </source>
</evidence>
<evidence type="ECO:0000313" key="11">
    <source>
        <dbReference type="EMBL" id="KGF72427.1"/>
    </source>
</evidence>
<keyword evidence="7 10" id="KW-0119">Carbohydrate metabolism</keyword>
<keyword evidence="12" id="KW-1185">Reference proteome</keyword>
<protein>
    <recommendedName>
        <fullName evidence="4 10">4-alpha-glucanotransferase</fullName>
        <ecNumber evidence="3 10">2.4.1.25</ecNumber>
    </recommendedName>
    <alternativeName>
        <fullName evidence="8 10">Amylomaltase</fullName>
    </alternativeName>
    <alternativeName>
        <fullName evidence="9 10">Disproportionating enzyme</fullName>
    </alternativeName>
</protein>
<dbReference type="PANTHER" id="PTHR32438">
    <property type="entry name" value="4-ALPHA-GLUCANOTRANSFERASE DPE1, CHLOROPLASTIC/AMYLOPLASTIC"/>
    <property type="match status" value="1"/>
</dbReference>
<proteinExistence type="inferred from homology"/>
<dbReference type="GO" id="GO:0004134">
    <property type="term" value="F:4-alpha-glucanotransferase activity"/>
    <property type="evidence" value="ECO:0007669"/>
    <property type="project" value="UniProtKB-EC"/>
</dbReference>
<evidence type="ECO:0000256" key="2">
    <source>
        <dbReference type="ARBA" id="ARBA00005684"/>
    </source>
</evidence>
<reference evidence="11 12" key="1">
    <citation type="journal article" date="2014" name="Mol. Ecol.">
        <title>Evolution of Synechococcus.</title>
        <authorList>
            <person name="Dvorak P."/>
            <person name="Casamatta D."/>
            <person name="Hasler P."/>
            <person name="Poulickova A."/>
            <person name="Ondrej V."/>
            <person name="Sanges R."/>
        </authorList>
    </citation>
    <scope>NUCLEOTIDE SEQUENCE [LARGE SCALE GENOMIC DNA]</scope>
    <source>
        <strain evidence="11 12">CAUP A 1101</strain>
    </source>
</reference>
<dbReference type="Pfam" id="PF02446">
    <property type="entry name" value="Glyco_hydro_77"/>
    <property type="match status" value="1"/>
</dbReference>
<dbReference type="Gene3D" id="3.20.20.80">
    <property type="entry name" value="Glycosidases"/>
    <property type="match status" value="1"/>
</dbReference>
<dbReference type="EMBL" id="JJML01000026">
    <property type="protein sequence ID" value="KGF72427.1"/>
    <property type="molecule type" value="Genomic_DNA"/>
</dbReference>
<comment type="similarity">
    <text evidence="2 10">Belongs to the disproportionating enzyme family.</text>
</comment>
<evidence type="ECO:0000256" key="7">
    <source>
        <dbReference type="ARBA" id="ARBA00023277"/>
    </source>
</evidence>
<comment type="catalytic activity">
    <reaction evidence="1 10">
        <text>Transfers a segment of a (1-&gt;4)-alpha-D-glucan to a new position in an acceptor, which may be glucose or a (1-&gt;4)-alpha-D-glucan.</text>
        <dbReference type="EC" id="2.4.1.25"/>
    </reaction>
</comment>
<keyword evidence="6 10" id="KW-0808">Transferase</keyword>
<comment type="caution">
    <text evidence="11">The sequence shown here is derived from an EMBL/GenBank/DDBJ whole genome shotgun (WGS) entry which is preliminary data.</text>
</comment>
<dbReference type="EC" id="2.4.1.25" evidence="3 10"/>